<proteinExistence type="inferred from homology"/>
<dbReference type="InterPro" id="IPR007247">
    <property type="entry name" value="Ureidogly_lyase"/>
</dbReference>
<protein>
    <recommendedName>
        <fullName evidence="5">Ureidoglycolate lyase</fullName>
        <ecNumber evidence="5">4.3.2.3</ecNumber>
    </recommendedName>
    <alternativeName>
        <fullName evidence="5">Ureidoglycolatase</fullName>
    </alternativeName>
</protein>
<dbReference type="Proteomes" id="UP000445696">
    <property type="component" value="Unassembled WGS sequence"/>
</dbReference>
<dbReference type="UniPathway" id="UPA00395"/>
<dbReference type="CDD" id="cd20298">
    <property type="entry name" value="cupin_UAH"/>
    <property type="match status" value="1"/>
</dbReference>
<reference evidence="6 7" key="1">
    <citation type="journal article" date="2014" name="Int. J. Syst. Evol. Microbiol.">
        <title>Sneathiella chungangensis sp. nov., isolated from a marine sand, and emended description of the genus Sneathiella.</title>
        <authorList>
            <person name="Siamphan C."/>
            <person name="Kim H."/>
            <person name="Lee J.S."/>
            <person name="Kim W."/>
        </authorList>
    </citation>
    <scope>NUCLEOTIDE SEQUENCE [LARGE SCALE GENOMIC DNA]</scope>
    <source>
        <strain evidence="6 7">KCTC 32476</strain>
    </source>
</reference>
<dbReference type="AlphaFoldDB" id="A0A845MDH7"/>
<dbReference type="GO" id="GO:0004848">
    <property type="term" value="F:ureidoglycolate hydrolase activity"/>
    <property type="evidence" value="ECO:0007669"/>
    <property type="project" value="InterPro"/>
</dbReference>
<comment type="caution">
    <text evidence="6">The sequence shown here is derived from an EMBL/GenBank/DDBJ whole genome shotgun (WGS) entry which is preliminary data.</text>
</comment>
<evidence type="ECO:0000256" key="4">
    <source>
        <dbReference type="ARBA" id="ARBA00047684"/>
    </source>
</evidence>
<comment type="cofactor">
    <cofactor evidence="5">
        <name>Ni(2+)</name>
        <dbReference type="ChEBI" id="CHEBI:49786"/>
    </cofactor>
</comment>
<keyword evidence="2 5" id="KW-0659">Purine metabolism</keyword>
<dbReference type="PANTHER" id="PTHR21221">
    <property type="entry name" value="UREIDOGLYCOLATE HYDROLASE"/>
    <property type="match status" value="1"/>
</dbReference>
<comment type="catalytic activity">
    <reaction evidence="4 5">
        <text>(S)-ureidoglycolate = urea + glyoxylate</text>
        <dbReference type="Rhea" id="RHEA:11304"/>
        <dbReference type="ChEBI" id="CHEBI:16199"/>
        <dbReference type="ChEBI" id="CHEBI:36655"/>
        <dbReference type="ChEBI" id="CHEBI:57296"/>
        <dbReference type="EC" id="4.3.2.3"/>
    </reaction>
</comment>
<sequence>MKIGIEPLTRDAFAPFGDVIETTGAENFLINNGSTIRYHDLANVQTDAEGRVLINIFRATPLEYPLDVQLVERHPKGSQAFVPLNDRPYLVLVAPKGETVRGGDLRAFMASGQQGVNYHAGTWHHPVLALHAVSDFLVIDRGGEGDNCDEFYFDDPYPILSL</sequence>
<dbReference type="Gene3D" id="2.60.120.480">
    <property type="entry name" value="Ureidoglycolate hydrolase"/>
    <property type="match status" value="1"/>
</dbReference>
<comment type="subunit">
    <text evidence="1 5">Homodimer.</text>
</comment>
<dbReference type="NCBIfam" id="NF009932">
    <property type="entry name" value="PRK13395.1"/>
    <property type="match status" value="1"/>
</dbReference>
<dbReference type="RefSeq" id="WP_161338383.1">
    <property type="nucleotide sequence ID" value="NZ_JBHSDG010000006.1"/>
</dbReference>
<evidence type="ECO:0000256" key="3">
    <source>
        <dbReference type="ARBA" id="ARBA00023239"/>
    </source>
</evidence>
<dbReference type="Pfam" id="PF04115">
    <property type="entry name" value="Ureidogly_lyase"/>
    <property type="match status" value="1"/>
</dbReference>
<dbReference type="EMBL" id="WTVA01000002">
    <property type="protein sequence ID" value="MZR21959.1"/>
    <property type="molecule type" value="Genomic_DNA"/>
</dbReference>
<keyword evidence="3 5" id="KW-0456">Lyase</keyword>
<dbReference type="GO" id="GO:0050385">
    <property type="term" value="F:ureidoglycolate lyase activity"/>
    <property type="evidence" value="ECO:0007669"/>
    <property type="project" value="UniProtKB-UniRule"/>
</dbReference>
<evidence type="ECO:0000256" key="5">
    <source>
        <dbReference type="HAMAP-Rule" id="MF_00616"/>
    </source>
</evidence>
<dbReference type="HAMAP" id="MF_00616">
    <property type="entry name" value="Ureidogly_lyase"/>
    <property type="match status" value="1"/>
</dbReference>
<evidence type="ECO:0000313" key="7">
    <source>
        <dbReference type="Proteomes" id="UP000445696"/>
    </source>
</evidence>
<name>A0A845MDH7_9PROT</name>
<comment type="pathway">
    <text evidence="5">Nitrogen metabolism; (S)-allantoin degradation.</text>
</comment>
<gene>
    <name evidence="5" type="primary">allA</name>
    <name evidence="6" type="ORF">GQF03_06415</name>
</gene>
<accession>A0A845MDH7</accession>
<dbReference type="GO" id="GO:0000256">
    <property type="term" value="P:allantoin catabolic process"/>
    <property type="evidence" value="ECO:0007669"/>
    <property type="project" value="UniProtKB-UniRule"/>
</dbReference>
<evidence type="ECO:0000256" key="2">
    <source>
        <dbReference type="ARBA" id="ARBA00022631"/>
    </source>
</evidence>
<comment type="similarity">
    <text evidence="5">Belongs to the ureidoglycolate lyase family.</text>
</comment>
<dbReference type="OrthoDB" id="9804602at2"/>
<dbReference type="InterPro" id="IPR024060">
    <property type="entry name" value="Ureidoglycolate_lyase_dom_sf"/>
</dbReference>
<dbReference type="InterPro" id="IPR047233">
    <property type="entry name" value="UAH_cupin"/>
</dbReference>
<comment type="function">
    <text evidence="5">Catalyzes the catabolism of the allantoin degradation intermediate (S)-ureidoglycolate, generating urea and glyoxylate. Involved in the utilization of allantoin as nitrogen source.</text>
</comment>
<evidence type="ECO:0000313" key="6">
    <source>
        <dbReference type="EMBL" id="MZR21959.1"/>
    </source>
</evidence>
<dbReference type="InterPro" id="IPR011051">
    <property type="entry name" value="RmlC_Cupin_sf"/>
</dbReference>
<dbReference type="SUPFAM" id="SSF51182">
    <property type="entry name" value="RmlC-like cupins"/>
    <property type="match status" value="1"/>
</dbReference>
<organism evidence="6 7">
    <name type="scientific">Sneathiella chungangensis</name>
    <dbReference type="NCBI Taxonomy" id="1418234"/>
    <lineage>
        <taxon>Bacteria</taxon>
        <taxon>Pseudomonadati</taxon>
        <taxon>Pseudomonadota</taxon>
        <taxon>Alphaproteobacteria</taxon>
        <taxon>Sneathiellales</taxon>
        <taxon>Sneathiellaceae</taxon>
        <taxon>Sneathiella</taxon>
    </lineage>
</organism>
<dbReference type="PIRSF" id="PIRSF017306">
    <property type="entry name" value="Ureidogly_hydro"/>
    <property type="match status" value="1"/>
</dbReference>
<dbReference type="InterPro" id="IPR023525">
    <property type="entry name" value="Ureidogly_lyase_bac"/>
</dbReference>
<dbReference type="PANTHER" id="PTHR21221:SF1">
    <property type="entry name" value="UREIDOGLYCOLATE LYASE"/>
    <property type="match status" value="1"/>
</dbReference>
<evidence type="ECO:0000256" key="1">
    <source>
        <dbReference type="ARBA" id="ARBA00011738"/>
    </source>
</evidence>
<keyword evidence="7" id="KW-1185">Reference proteome</keyword>
<dbReference type="EC" id="4.3.2.3" evidence="5"/>
<dbReference type="GO" id="GO:0006145">
    <property type="term" value="P:purine nucleobase catabolic process"/>
    <property type="evidence" value="ECO:0007669"/>
    <property type="project" value="UniProtKB-UniRule"/>
</dbReference>